<feature type="transmembrane region" description="Helical" evidence="6">
    <location>
        <begin position="240"/>
        <end position="270"/>
    </location>
</feature>
<feature type="transmembrane region" description="Helical" evidence="6">
    <location>
        <begin position="277"/>
        <end position="298"/>
    </location>
</feature>
<feature type="transmembrane region" description="Helical" evidence="6">
    <location>
        <begin position="310"/>
        <end position="343"/>
    </location>
</feature>
<organism evidence="7 8">
    <name type="scientific">Agromyces indicus</name>
    <dbReference type="NCBI Taxonomy" id="758919"/>
    <lineage>
        <taxon>Bacteria</taxon>
        <taxon>Bacillati</taxon>
        <taxon>Actinomycetota</taxon>
        <taxon>Actinomycetes</taxon>
        <taxon>Micrococcales</taxon>
        <taxon>Microbacteriaceae</taxon>
        <taxon>Agromyces</taxon>
    </lineage>
</organism>
<dbReference type="EMBL" id="JAVKGS010000002">
    <property type="protein sequence ID" value="MDR5692042.1"/>
    <property type="molecule type" value="Genomic_DNA"/>
</dbReference>
<feature type="transmembrane region" description="Helical" evidence="6">
    <location>
        <begin position="151"/>
        <end position="175"/>
    </location>
</feature>
<feature type="transmembrane region" description="Helical" evidence="6">
    <location>
        <begin position="33"/>
        <end position="51"/>
    </location>
</feature>
<gene>
    <name evidence="7" type="ORF">RH861_08190</name>
</gene>
<feature type="transmembrane region" description="Helical" evidence="6">
    <location>
        <begin position="63"/>
        <end position="88"/>
    </location>
</feature>
<accession>A0ABU1FJU9</accession>
<feature type="transmembrane region" description="Helical" evidence="6">
    <location>
        <begin position="212"/>
        <end position="234"/>
    </location>
</feature>
<evidence type="ECO:0000256" key="5">
    <source>
        <dbReference type="ARBA" id="ARBA00023136"/>
    </source>
</evidence>
<protein>
    <submittedName>
        <fullName evidence="7">AI-2E family transporter</fullName>
    </submittedName>
</protein>
<comment type="caution">
    <text evidence="7">The sequence shown here is derived from an EMBL/GenBank/DDBJ whole genome shotgun (WGS) entry which is preliminary data.</text>
</comment>
<evidence type="ECO:0000256" key="6">
    <source>
        <dbReference type="SAM" id="Phobius"/>
    </source>
</evidence>
<dbReference type="PANTHER" id="PTHR21716:SF62">
    <property type="entry name" value="TRANSPORT PROTEIN YDBI-RELATED"/>
    <property type="match status" value="1"/>
</dbReference>
<evidence type="ECO:0000256" key="1">
    <source>
        <dbReference type="ARBA" id="ARBA00004141"/>
    </source>
</evidence>
<feature type="transmembrane region" description="Helical" evidence="6">
    <location>
        <begin position="7"/>
        <end position="27"/>
    </location>
</feature>
<dbReference type="InterPro" id="IPR002549">
    <property type="entry name" value="AI-2E-like"/>
</dbReference>
<evidence type="ECO:0000313" key="8">
    <source>
        <dbReference type="Proteomes" id="UP001260072"/>
    </source>
</evidence>
<keyword evidence="3 6" id="KW-0812">Transmembrane</keyword>
<dbReference type="RefSeq" id="WP_067950487.1">
    <property type="nucleotide sequence ID" value="NZ_BAABBS010000002.1"/>
</dbReference>
<evidence type="ECO:0000256" key="4">
    <source>
        <dbReference type="ARBA" id="ARBA00022989"/>
    </source>
</evidence>
<evidence type="ECO:0000313" key="7">
    <source>
        <dbReference type="EMBL" id="MDR5692042.1"/>
    </source>
</evidence>
<keyword evidence="4 6" id="KW-1133">Transmembrane helix</keyword>
<comment type="subcellular location">
    <subcellularLocation>
        <location evidence="1">Membrane</location>
        <topology evidence="1">Multi-pass membrane protein</topology>
    </subcellularLocation>
</comment>
<evidence type="ECO:0000256" key="2">
    <source>
        <dbReference type="ARBA" id="ARBA00009773"/>
    </source>
</evidence>
<proteinExistence type="inferred from homology"/>
<reference evidence="8" key="1">
    <citation type="submission" date="2023-07" db="EMBL/GenBank/DDBJ databases">
        <title>Description of three actinobacteria isolated from air of manufacturing shop in a pharmaceutical factory.</title>
        <authorList>
            <person name="Zhang D.-F."/>
        </authorList>
    </citation>
    <scope>NUCLEOTIDE SEQUENCE [LARGE SCALE GENOMIC DNA]</scope>
    <source>
        <strain evidence="8">CCTCC AB 2011122</strain>
    </source>
</reference>
<name>A0ABU1FJU9_9MICO</name>
<sequence length="354" mass="37245">MRIQNAFRLALVGTLGVGAGLLILSAVASLSTILTYVGVALFLALGLEPAISGLERRGLPRWAAILLVVLGVAALVAALLLTVIPIIVEQVGELIALIPVIIAQLNRVDWIEWLQEQFPLLKIDEISEQAAAALTDFFTNPDKLSELLGGVWQVALAIGSGVFAVIVVAVLTVYFTASLDAMKRATYQLVPASRRARFADLTEQITQSVGRYVIGQVSLAAVNGVLSFAFLSIIQAPFPAVLAFVAFLFSLVPLVGTLTGSIIIVLACLIPGVGSPLTALVAAIYYLVYMQIEAYVLAPRIMSRAVRVPGALVVVAALAGGALLGILGALVAIPTAAAILLIIKQVVIPRQNER</sequence>
<evidence type="ECO:0000256" key="3">
    <source>
        <dbReference type="ARBA" id="ARBA00022692"/>
    </source>
</evidence>
<keyword evidence="5 6" id="KW-0472">Membrane</keyword>
<dbReference type="Pfam" id="PF01594">
    <property type="entry name" value="AI-2E_transport"/>
    <property type="match status" value="1"/>
</dbReference>
<keyword evidence="8" id="KW-1185">Reference proteome</keyword>
<dbReference type="PANTHER" id="PTHR21716">
    <property type="entry name" value="TRANSMEMBRANE PROTEIN"/>
    <property type="match status" value="1"/>
</dbReference>
<comment type="similarity">
    <text evidence="2">Belongs to the autoinducer-2 exporter (AI-2E) (TC 2.A.86) family.</text>
</comment>
<dbReference type="Proteomes" id="UP001260072">
    <property type="component" value="Unassembled WGS sequence"/>
</dbReference>